<evidence type="ECO:0000313" key="2">
    <source>
        <dbReference type="Proteomes" id="UP001296993"/>
    </source>
</evidence>
<dbReference type="EMBL" id="JAGIOF010000001">
    <property type="protein sequence ID" value="MBP2385367.1"/>
    <property type="molecule type" value="Genomic_DNA"/>
</dbReference>
<keyword evidence="2" id="KW-1185">Reference proteome</keyword>
<protein>
    <submittedName>
        <fullName evidence="1">Uncharacterized protein</fullName>
    </submittedName>
</protein>
<evidence type="ECO:0000313" key="1">
    <source>
        <dbReference type="EMBL" id="MBP2385367.1"/>
    </source>
</evidence>
<dbReference type="Pfam" id="PF24596">
    <property type="entry name" value="DUF7620"/>
    <property type="match status" value="1"/>
</dbReference>
<proteinExistence type="predicted"/>
<dbReference type="RefSeq" id="WP_209996180.1">
    <property type="nucleotide sequence ID" value="NZ_BAAAJY010000015.1"/>
</dbReference>
<reference evidence="1 2" key="1">
    <citation type="submission" date="2021-03" db="EMBL/GenBank/DDBJ databases">
        <title>Sequencing the genomes of 1000 actinobacteria strains.</title>
        <authorList>
            <person name="Klenk H.-P."/>
        </authorList>
    </citation>
    <scope>NUCLEOTIDE SEQUENCE [LARGE SCALE GENOMIC DNA]</scope>
    <source>
        <strain evidence="1 2">DSM 15797</strain>
    </source>
</reference>
<sequence length="67" mass="7882">MKWFRRFCPSQDDSTEALAAKIEASVHHKAALDRFAEAREQSVQLERINHRNHFSESLTKAFRDRPL</sequence>
<accession>A0ABS4XA76</accession>
<dbReference type="Proteomes" id="UP001296993">
    <property type="component" value="Unassembled WGS sequence"/>
</dbReference>
<name>A0ABS4XA76_9MICC</name>
<organism evidence="1 2">
    <name type="scientific">Paeniglutamicibacter kerguelensis</name>
    <dbReference type="NCBI Taxonomy" id="254788"/>
    <lineage>
        <taxon>Bacteria</taxon>
        <taxon>Bacillati</taxon>
        <taxon>Actinomycetota</taxon>
        <taxon>Actinomycetes</taxon>
        <taxon>Micrococcales</taxon>
        <taxon>Micrococcaceae</taxon>
        <taxon>Paeniglutamicibacter</taxon>
    </lineage>
</organism>
<comment type="caution">
    <text evidence="1">The sequence shown here is derived from an EMBL/GenBank/DDBJ whole genome shotgun (WGS) entry which is preliminary data.</text>
</comment>
<dbReference type="InterPro" id="IPR056037">
    <property type="entry name" value="DUF7620"/>
</dbReference>
<gene>
    <name evidence="1" type="ORF">JOF47_000878</name>
</gene>